<keyword evidence="3" id="KW-0998">Cell outer membrane</keyword>
<proteinExistence type="predicted"/>
<dbReference type="PRINTS" id="PR01021">
    <property type="entry name" value="OMPADOMAIN"/>
</dbReference>
<dbReference type="Gene3D" id="3.30.1330.60">
    <property type="entry name" value="OmpA-like domain"/>
    <property type="match status" value="1"/>
</dbReference>
<evidence type="ECO:0000256" key="3">
    <source>
        <dbReference type="ARBA" id="ARBA00023237"/>
    </source>
</evidence>
<organism evidence="6 7">
    <name type="scientific">Arcicella rigui</name>
    <dbReference type="NCBI Taxonomy" id="797020"/>
    <lineage>
        <taxon>Bacteria</taxon>
        <taxon>Pseudomonadati</taxon>
        <taxon>Bacteroidota</taxon>
        <taxon>Cytophagia</taxon>
        <taxon>Cytophagales</taxon>
        <taxon>Flectobacillaceae</taxon>
        <taxon>Arcicella</taxon>
    </lineage>
</organism>
<evidence type="ECO:0000256" key="4">
    <source>
        <dbReference type="PROSITE-ProRule" id="PRU00473"/>
    </source>
</evidence>
<evidence type="ECO:0000256" key="2">
    <source>
        <dbReference type="ARBA" id="ARBA00023136"/>
    </source>
</evidence>
<feature type="domain" description="OmpA-like" evidence="5">
    <location>
        <begin position="538"/>
        <end position="654"/>
    </location>
</feature>
<dbReference type="Proteomes" id="UP001302949">
    <property type="component" value="Unassembled WGS sequence"/>
</dbReference>
<dbReference type="InterPro" id="IPR006665">
    <property type="entry name" value="OmpA-like"/>
</dbReference>
<dbReference type="Pfam" id="PF00691">
    <property type="entry name" value="OmpA"/>
    <property type="match status" value="1"/>
</dbReference>
<dbReference type="EMBL" id="JAYFUM010000002">
    <property type="protein sequence ID" value="MEA5137910.1"/>
    <property type="molecule type" value="Genomic_DNA"/>
</dbReference>
<keyword evidence="7" id="KW-1185">Reference proteome</keyword>
<sequence>MSQKTYWASQIFSFSSEKVIPFQQLGHKAVQVLGKPNVLPQYTQSALAWQPSVQKKSSEEYITVGFDTLMHIQQVAVAENYGIGSIDKVIAFDSLAKPYTLYQRDAAIIPRDKGEMFNVILPNKTPYKVYAIKIVLNIEKIKDANQIDAIGISASTDPIQAMVNVAADAPGEVYRENLGKNINSRHQEFAPVISSDGKTLYYTRNYLSLFGKQGDQDVYFSVQDEAGNWQKAQNIGAPINTEDKNAVLAVSADGYELLLMNKYHPDGHLSSGISRTYRTANGWSFPEEVKIDNYYNQSPNAEFSVSADGKVMVMSIQRKNAIGSRDLYVSFRKPNNTWTEPKNLGKTVNSIEHEVTPFIAADNKTLYFSTRGFSGFGDNDIFKSVRLDDTWTSWTEPENLGPAVNTSNWDGYFTMPASGDFAYICSFSGGAKEDIYKLVLPKTAQPNPVAIVTGNVLSSNERLAIPAKLTMTARSSVNKTEIKQYEPSTGAFSFVIPLNDIYDFIPEATGFIAVNETIDLRNVNEYQEIKKDFYLIPIEVGSKGILNSFSFEQGEAKLQPSLMRNLDRIVQVMKDNPTLEILFEGHTDNQGDFQLNMKLSEDRVAAVKKYLVSQGILPQRIKTKAWGPTRPISNNANEEQRQRNRRVEFTIIKK</sequence>
<dbReference type="SUPFAM" id="SSF103088">
    <property type="entry name" value="OmpA-like"/>
    <property type="match status" value="1"/>
</dbReference>
<evidence type="ECO:0000313" key="7">
    <source>
        <dbReference type="Proteomes" id="UP001302949"/>
    </source>
</evidence>
<dbReference type="Pfam" id="PF07676">
    <property type="entry name" value="PD40"/>
    <property type="match status" value="3"/>
</dbReference>
<dbReference type="PROSITE" id="PS51123">
    <property type="entry name" value="OMPA_2"/>
    <property type="match status" value="1"/>
</dbReference>
<dbReference type="InterPro" id="IPR011659">
    <property type="entry name" value="WD40"/>
</dbReference>
<dbReference type="InterPro" id="IPR036737">
    <property type="entry name" value="OmpA-like_sf"/>
</dbReference>
<accession>A0ABU5Q506</accession>
<keyword evidence="2 4" id="KW-0472">Membrane</keyword>
<name>A0ABU5Q506_9BACT</name>
<protein>
    <submittedName>
        <fullName evidence="6">OmpA family protein</fullName>
    </submittedName>
</protein>
<comment type="subcellular location">
    <subcellularLocation>
        <location evidence="1">Cell outer membrane</location>
    </subcellularLocation>
</comment>
<dbReference type="SUPFAM" id="SSF89372">
    <property type="entry name" value="Fucose-specific lectin"/>
    <property type="match status" value="1"/>
</dbReference>
<evidence type="ECO:0000256" key="1">
    <source>
        <dbReference type="ARBA" id="ARBA00004442"/>
    </source>
</evidence>
<gene>
    <name evidence="6" type="ORF">VB248_02120</name>
</gene>
<dbReference type="PANTHER" id="PTHR30329">
    <property type="entry name" value="STATOR ELEMENT OF FLAGELLAR MOTOR COMPLEX"/>
    <property type="match status" value="1"/>
</dbReference>
<dbReference type="RefSeq" id="WP_323295079.1">
    <property type="nucleotide sequence ID" value="NZ_JAYFUM010000002.1"/>
</dbReference>
<dbReference type="InterPro" id="IPR050330">
    <property type="entry name" value="Bact_OuterMem_StrucFunc"/>
</dbReference>
<reference evidence="6 7" key="1">
    <citation type="submission" date="2023-12" db="EMBL/GenBank/DDBJ databases">
        <title>Novel species of the genus Arcicella isolated from rivers.</title>
        <authorList>
            <person name="Lu H."/>
        </authorList>
    </citation>
    <scope>NUCLEOTIDE SEQUENCE [LARGE SCALE GENOMIC DNA]</scope>
    <source>
        <strain evidence="6 7">KCTC 23307</strain>
    </source>
</reference>
<dbReference type="InterPro" id="IPR006664">
    <property type="entry name" value="OMP_bac"/>
</dbReference>
<dbReference type="PANTHER" id="PTHR30329:SF21">
    <property type="entry name" value="LIPOPROTEIN YIAD-RELATED"/>
    <property type="match status" value="1"/>
</dbReference>
<evidence type="ECO:0000313" key="6">
    <source>
        <dbReference type="EMBL" id="MEA5137910.1"/>
    </source>
</evidence>
<dbReference type="CDD" id="cd15482">
    <property type="entry name" value="Sialidase_non-viral"/>
    <property type="match status" value="1"/>
</dbReference>
<evidence type="ECO:0000259" key="5">
    <source>
        <dbReference type="PROSITE" id="PS51123"/>
    </source>
</evidence>
<dbReference type="CDD" id="cd07185">
    <property type="entry name" value="OmpA_C-like"/>
    <property type="match status" value="1"/>
</dbReference>
<comment type="caution">
    <text evidence="6">The sequence shown here is derived from an EMBL/GenBank/DDBJ whole genome shotgun (WGS) entry which is preliminary data.</text>
</comment>